<feature type="domain" description="HTH gntR-type" evidence="4">
    <location>
        <begin position="9"/>
        <end position="76"/>
    </location>
</feature>
<dbReference type="CDD" id="cd07377">
    <property type="entry name" value="WHTH_GntR"/>
    <property type="match status" value="1"/>
</dbReference>
<keyword evidence="1" id="KW-0805">Transcription regulation</keyword>
<dbReference type="SMART" id="SM00895">
    <property type="entry name" value="FCD"/>
    <property type="match status" value="1"/>
</dbReference>
<gene>
    <name evidence="5" type="ORF">CSC3H3_21910</name>
</gene>
<dbReference type="InterPro" id="IPR008920">
    <property type="entry name" value="TF_FadR/GntR_C"/>
</dbReference>
<dbReference type="PANTHER" id="PTHR43537:SF49">
    <property type="entry name" value="TRANSCRIPTIONAL REGULATORY PROTEIN"/>
    <property type="match status" value="1"/>
</dbReference>
<keyword evidence="6" id="KW-1185">Reference proteome</keyword>
<evidence type="ECO:0000256" key="3">
    <source>
        <dbReference type="ARBA" id="ARBA00023163"/>
    </source>
</evidence>
<reference evidence="5 6" key="1">
    <citation type="submission" date="2017-10" db="EMBL/GenBank/DDBJ databases">
        <title>Biodiversity and function of Thalassospira species in the particle-attached aromatic-hydrocarbon-degrading consortia from the surface seawater of the China South Sea.</title>
        <authorList>
            <person name="Dong C."/>
            <person name="Liu R."/>
            <person name="Shao Z."/>
        </authorList>
    </citation>
    <scope>NUCLEOTIDE SEQUENCE [LARGE SCALE GENOMIC DNA]</scope>
    <source>
        <strain evidence="5 6">CSC3H3</strain>
        <plasmid evidence="6">pcsc3h3</plasmid>
    </source>
</reference>
<evidence type="ECO:0000313" key="5">
    <source>
        <dbReference type="EMBL" id="AUG55518.1"/>
    </source>
</evidence>
<proteinExistence type="predicted"/>
<name>A0ABN5FM62_9PROT</name>
<geneLocation type="plasmid" evidence="6">
    <name>pcsc3h3</name>
</geneLocation>
<evidence type="ECO:0000259" key="4">
    <source>
        <dbReference type="PROSITE" id="PS50949"/>
    </source>
</evidence>
<dbReference type="Proteomes" id="UP000233458">
    <property type="component" value="Plasmid pCSC3H3"/>
</dbReference>
<dbReference type="PANTHER" id="PTHR43537">
    <property type="entry name" value="TRANSCRIPTIONAL REGULATOR, GNTR FAMILY"/>
    <property type="match status" value="1"/>
</dbReference>
<organism evidence="5 6">
    <name type="scientific">Thalassospira marina</name>
    <dbReference type="NCBI Taxonomy" id="2048283"/>
    <lineage>
        <taxon>Bacteria</taxon>
        <taxon>Pseudomonadati</taxon>
        <taxon>Pseudomonadota</taxon>
        <taxon>Alphaproteobacteria</taxon>
        <taxon>Rhodospirillales</taxon>
        <taxon>Thalassospiraceae</taxon>
        <taxon>Thalassospira</taxon>
    </lineage>
</organism>
<accession>A0ABN5FM62</accession>
<dbReference type="RefSeq" id="WP_101286545.1">
    <property type="nucleotide sequence ID" value="NZ_CP024200.1"/>
</dbReference>
<dbReference type="Pfam" id="PF00392">
    <property type="entry name" value="GntR"/>
    <property type="match status" value="1"/>
</dbReference>
<dbReference type="Pfam" id="PF07729">
    <property type="entry name" value="FCD"/>
    <property type="match status" value="1"/>
</dbReference>
<evidence type="ECO:0000256" key="2">
    <source>
        <dbReference type="ARBA" id="ARBA00023125"/>
    </source>
</evidence>
<keyword evidence="5" id="KW-0614">Plasmid</keyword>
<dbReference type="Gene3D" id="1.10.10.10">
    <property type="entry name" value="Winged helix-like DNA-binding domain superfamily/Winged helix DNA-binding domain"/>
    <property type="match status" value="1"/>
</dbReference>
<dbReference type="PROSITE" id="PS50949">
    <property type="entry name" value="HTH_GNTR"/>
    <property type="match status" value="1"/>
</dbReference>
<evidence type="ECO:0000256" key="1">
    <source>
        <dbReference type="ARBA" id="ARBA00023015"/>
    </source>
</evidence>
<keyword evidence="2" id="KW-0238">DNA-binding</keyword>
<sequence length="226" mass="25475">MSSDSDDQQPRGEVAYRKLLAAIQHGELKPGTRIREVEVAEKFDISRTPVRDAIRRLESDGLLIHVPRQGAVIKELDHREVIELYEIREVLEGTAARYAARHASELEIAELEDLNELMLKNGNDQIKVAEINRLFHQALYRMGNNRYLIDALNSLSNAMALLGGTTLQYDGRPQSAYDEHRDIVENIRAGNGDGADAAARLHIRNAQRLRIRLLRNVQQSGLEPAP</sequence>
<dbReference type="Gene3D" id="1.20.120.530">
    <property type="entry name" value="GntR ligand-binding domain-like"/>
    <property type="match status" value="1"/>
</dbReference>
<dbReference type="SUPFAM" id="SSF48008">
    <property type="entry name" value="GntR ligand-binding domain-like"/>
    <property type="match status" value="1"/>
</dbReference>
<dbReference type="SMART" id="SM00345">
    <property type="entry name" value="HTH_GNTR"/>
    <property type="match status" value="1"/>
</dbReference>
<dbReference type="InterPro" id="IPR036390">
    <property type="entry name" value="WH_DNA-bd_sf"/>
</dbReference>
<dbReference type="InterPro" id="IPR000524">
    <property type="entry name" value="Tscrpt_reg_HTH_GntR"/>
</dbReference>
<dbReference type="InterPro" id="IPR011711">
    <property type="entry name" value="GntR_C"/>
</dbReference>
<dbReference type="SUPFAM" id="SSF46785">
    <property type="entry name" value="Winged helix' DNA-binding domain"/>
    <property type="match status" value="1"/>
</dbReference>
<protein>
    <submittedName>
        <fullName evidence="5">GntR family transcriptional regulator</fullName>
    </submittedName>
</protein>
<evidence type="ECO:0000313" key="6">
    <source>
        <dbReference type="Proteomes" id="UP000233458"/>
    </source>
</evidence>
<dbReference type="InterPro" id="IPR036388">
    <property type="entry name" value="WH-like_DNA-bd_sf"/>
</dbReference>
<keyword evidence="3" id="KW-0804">Transcription</keyword>
<dbReference type="PRINTS" id="PR00035">
    <property type="entry name" value="HTHGNTR"/>
</dbReference>
<dbReference type="EMBL" id="CP024200">
    <property type="protein sequence ID" value="AUG55518.1"/>
    <property type="molecule type" value="Genomic_DNA"/>
</dbReference>